<organism evidence="1 2">
    <name type="scientific">Lachnellula hyalina</name>
    <dbReference type="NCBI Taxonomy" id="1316788"/>
    <lineage>
        <taxon>Eukaryota</taxon>
        <taxon>Fungi</taxon>
        <taxon>Dikarya</taxon>
        <taxon>Ascomycota</taxon>
        <taxon>Pezizomycotina</taxon>
        <taxon>Leotiomycetes</taxon>
        <taxon>Helotiales</taxon>
        <taxon>Lachnaceae</taxon>
        <taxon>Lachnellula</taxon>
    </lineage>
</organism>
<dbReference type="Proteomes" id="UP000431533">
    <property type="component" value="Unassembled WGS sequence"/>
</dbReference>
<keyword evidence="2" id="KW-1185">Reference proteome</keyword>
<dbReference type="GeneID" id="41988087"/>
<sequence>MKIEGRTFIVSGGQVVSSLSNTNSSASGLGRACVEDICRRGGYAAIFDLNEELAGELVREIGGGKAKFFEANVIESDSIAGAVKGALAWVKETGMEVGGIIAAAGVATPAKESKNVMNFWGDGEA</sequence>
<gene>
    <name evidence="1" type="ORF">LHYA1_G007889</name>
</gene>
<accession>A0A8H8TWM4</accession>
<dbReference type="SUPFAM" id="SSF51735">
    <property type="entry name" value="NAD(P)-binding Rossmann-fold domains"/>
    <property type="match status" value="1"/>
</dbReference>
<dbReference type="EMBL" id="QGMH01000180">
    <property type="protein sequence ID" value="TVY23440.1"/>
    <property type="molecule type" value="Genomic_DNA"/>
</dbReference>
<dbReference type="Gene3D" id="3.40.50.720">
    <property type="entry name" value="NAD(P)-binding Rossmann-like Domain"/>
    <property type="match status" value="1"/>
</dbReference>
<dbReference type="AlphaFoldDB" id="A0A8H8TWM4"/>
<comment type="caution">
    <text evidence="1">The sequence shown here is derived from an EMBL/GenBank/DDBJ whole genome shotgun (WGS) entry which is preliminary data.</text>
</comment>
<protein>
    <submittedName>
        <fullName evidence="1">Uncharacterized protein</fullName>
    </submittedName>
</protein>
<evidence type="ECO:0000313" key="1">
    <source>
        <dbReference type="EMBL" id="TVY23440.1"/>
    </source>
</evidence>
<evidence type="ECO:0000313" key="2">
    <source>
        <dbReference type="Proteomes" id="UP000431533"/>
    </source>
</evidence>
<reference evidence="1 2" key="1">
    <citation type="submission" date="2018-05" db="EMBL/GenBank/DDBJ databases">
        <title>Genome sequencing and assembly of the regulated plant pathogen Lachnellula willkommii and related sister species for the development of diagnostic species identification markers.</title>
        <authorList>
            <person name="Giroux E."/>
            <person name="Bilodeau G."/>
        </authorList>
    </citation>
    <scope>NUCLEOTIDE SEQUENCE [LARGE SCALE GENOMIC DNA]</scope>
    <source>
        <strain evidence="1 2">CBS 185.66</strain>
    </source>
</reference>
<dbReference type="RefSeq" id="XP_031002228.1">
    <property type="nucleotide sequence ID" value="XM_031152813.1"/>
</dbReference>
<name>A0A8H8TWM4_9HELO</name>
<dbReference type="OrthoDB" id="1274115at2759"/>
<proteinExistence type="predicted"/>
<dbReference type="InterPro" id="IPR036291">
    <property type="entry name" value="NAD(P)-bd_dom_sf"/>
</dbReference>